<evidence type="ECO:0000313" key="6">
    <source>
        <dbReference type="Proteomes" id="UP001198242"/>
    </source>
</evidence>
<dbReference type="Pfam" id="PF12802">
    <property type="entry name" value="MarR_2"/>
    <property type="match status" value="1"/>
</dbReference>
<dbReference type="SUPFAM" id="SSF46785">
    <property type="entry name" value="Winged helix' DNA-binding domain"/>
    <property type="match status" value="1"/>
</dbReference>
<dbReference type="InterPro" id="IPR036390">
    <property type="entry name" value="WH_DNA-bd_sf"/>
</dbReference>
<feature type="domain" description="HTH marR-type" evidence="4">
    <location>
        <begin position="1"/>
        <end position="137"/>
    </location>
</feature>
<organism evidence="5 6">
    <name type="scientific">Hominilimicola fabiformis</name>
    <dbReference type="NCBI Taxonomy" id="2885356"/>
    <lineage>
        <taxon>Bacteria</taxon>
        <taxon>Bacillati</taxon>
        <taxon>Bacillota</taxon>
        <taxon>Clostridia</taxon>
        <taxon>Eubacteriales</taxon>
        <taxon>Oscillospiraceae</taxon>
        <taxon>Hominilimicola</taxon>
    </lineage>
</organism>
<protein>
    <submittedName>
        <fullName evidence="5">MarR family transcriptional regulator</fullName>
    </submittedName>
</protein>
<dbReference type="InterPro" id="IPR000835">
    <property type="entry name" value="HTH_MarR-typ"/>
</dbReference>
<accession>A0AAE3J8G6</accession>
<evidence type="ECO:0000256" key="2">
    <source>
        <dbReference type="ARBA" id="ARBA00023125"/>
    </source>
</evidence>
<keyword evidence="1" id="KW-0805">Transcription regulation</keyword>
<dbReference type="InterPro" id="IPR036388">
    <property type="entry name" value="WH-like_DNA-bd_sf"/>
</dbReference>
<keyword evidence="3" id="KW-0804">Transcription</keyword>
<dbReference type="RefSeq" id="WP_022229936.1">
    <property type="nucleotide sequence ID" value="NZ_JAJEQM010000002.1"/>
</dbReference>
<dbReference type="GO" id="GO:0003700">
    <property type="term" value="F:DNA-binding transcription factor activity"/>
    <property type="evidence" value="ECO:0007669"/>
    <property type="project" value="InterPro"/>
</dbReference>
<dbReference type="AlphaFoldDB" id="A0AAE3J8G6"/>
<evidence type="ECO:0000259" key="4">
    <source>
        <dbReference type="PROSITE" id="PS50995"/>
    </source>
</evidence>
<dbReference type="SMART" id="SM00347">
    <property type="entry name" value="HTH_MARR"/>
    <property type="match status" value="1"/>
</dbReference>
<dbReference type="PROSITE" id="PS50995">
    <property type="entry name" value="HTH_MARR_2"/>
    <property type="match status" value="1"/>
</dbReference>
<dbReference type="EMBL" id="JAJEQM010000002">
    <property type="protein sequence ID" value="MCC2209514.1"/>
    <property type="molecule type" value="Genomic_DNA"/>
</dbReference>
<dbReference type="GO" id="GO:0003677">
    <property type="term" value="F:DNA binding"/>
    <property type="evidence" value="ECO:0007669"/>
    <property type="project" value="UniProtKB-KW"/>
</dbReference>
<reference evidence="5 6" key="1">
    <citation type="submission" date="2021-10" db="EMBL/GenBank/DDBJ databases">
        <title>Anaerobic single-cell dispensing facilitates the cultivation of human gut bacteria.</title>
        <authorList>
            <person name="Afrizal A."/>
        </authorList>
    </citation>
    <scope>NUCLEOTIDE SEQUENCE [LARGE SCALE GENOMIC DNA]</scope>
    <source>
        <strain evidence="5 6">CLA-AA-H232</strain>
    </source>
</reference>
<evidence type="ECO:0000313" key="5">
    <source>
        <dbReference type="EMBL" id="MCC2209514.1"/>
    </source>
</evidence>
<comment type="caution">
    <text evidence="5">The sequence shown here is derived from an EMBL/GenBank/DDBJ whole genome shotgun (WGS) entry which is preliminary data.</text>
</comment>
<gene>
    <name evidence="5" type="ORF">LKE05_01725</name>
</gene>
<dbReference type="PANTHER" id="PTHR42756">
    <property type="entry name" value="TRANSCRIPTIONAL REGULATOR, MARR"/>
    <property type="match status" value="1"/>
</dbReference>
<keyword evidence="6" id="KW-1185">Reference proteome</keyword>
<evidence type="ECO:0000256" key="1">
    <source>
        <dbReference type="ARBA" id="ARBA00023015"/>
    </source>
</evidence>
<proteinExistence type="predicted"/>
<sequence length="148" mass="17588">MKKKGIGFYFKRIDEIMSMAANAHLKKYDITCSQANILFYMLEKGKNVVMQKEIEQEFGLRHSTIIGLLKRMEKNNFVRVEVNPEDHRCRQVILFDKAFELGSEMKEHRKYMDSLITGALNDEEEKELKKLLTKVYEHMYQDNDKCEK</sequence>
<dbReference type="Proteomes" id="UP001198242">
    <property type="component" value="Unassembled WGS sequence"/>
</dbReference>
<dbReference type="Gene3D" id="1.10.10.10">
    <property type="entry name" value="Winged helix-like DNA-binding domain superfamily/Winged helix DNA-binding domain"/>
    <property type="match status" value="1"/>
</dbReference>
<dbReference type="PANTHER" id="PTHR42756:SF1">
    <property type="entry name" value="TRANSCRIPTIONAL REPRESSOR OF EMRAB OPERON"/>
    <property type="match status" value="1"/>
</dbReference>
<keyword evidence="2" id="KW-0238">DNA-binding</keyword>
<evidence type="ECO:0000256" key="3">
    <source>
        <dbReference type="ARBA" id="ARBA00023163"/>
    </source>
</evidence>
<name>A0AAE3J8G6_9FIRM</name>